<feature type="compositionally biased region" description="Polar residues" evidence="1">
    <location>
        <begin position="390"/>
        <end position="410"/>
    </location>
</feature>
<keyword evidence="3" id="KW-1185">Reference proteome</keyword>
<evidence type="ECO:0000313" key="3">
    <source>
        <dbReference type="Proteomes" id="UP000076552"/>
    </source>
</evidence>
<dbReference type="AlphaFoldDB" id="A0A161W7E9"/>
<accession>A0A161W7E9</accession>
<evidence type="ECO:0000256" key="1">
    <source>
        <dbReference type="SAM" id="MobiDB-lite"/>
    </source>
</evidence>
<dbReference type="Proteomes" id="UP000076552">
    <property type="component" value="Unassembled WGS sequence"/>
</dbReference>
<comment type="caution">
    <text evidence="2">The sequence shown here is derived from an EMBL/GenBank/DDBJ whole genome shotgun (WGS) entry which is preliminary data.</text>
</comment>
<sequence>MADIKWRYDQSFVWNGLSRFRAFTPAVTNPGLGAREAEHGHMELEFPGPMPDHLGVPVTVADYTRVDQHGHKHGVINSAFNVLDQEHVFTAYFIIGLGQPGEMMIRSSNVEGVRLHLQRTGFFDTEWRDQLLASARGLGQRSFVGSHNRILVDTPVGDGRDSVLPVKFIVGADDRNLTIADFGLWFHLTGVSISLAATLRSMLSRSDSWSNTRSFTSGTPVLRTTSRALIPPTRFAESRRLVNTLADHHLKIQFISACDKWGGERYHPDETYAWKTELRERFNDSPSDSVLSYMTEKVTTLPPKSRRLPSAPSSSRHPATHQYHTAYPDAILVMICTWYVVIAKTARRTWAAAMENTNPNFVRSRCSSGVSAVGLRPNPEGLVMTAHPETISNPSTGAASTNRGTFDSVQ</sequence>
<name>A0A161W7E9_9PEZI</name>
<organism evidence="2 3">
    <name type="scientific">Colletotrichum tofieldiae</name>
    <dbReference type="NCBI Taxonomy" id="708197"/>
    <lineage>
        <taxon>Eukaryota</taxon>
        <taxon>Fungi</taxon>
        <taxon>Dikarya</taxon>
        <taxon>Ascomycota</taxon>
        <taxon>Pezizomycotina</taxon>
        <taxon>Sordariomycetes</taxon>
        <taxon>Hypocreomycetidae</taxon>
        <taxon>Glomerellales</taxon>
        <taxon>Glomerellaceae</taxon>
        <taxon>Colletotrichum</taxon>
        <taxon>Colletotrichum spaethianum species complex</taxon>
    </lineage>
</organism>
<gene>
    <name evidence="2" type="ORF">CT0861_13045</name>
</gene>
<reference evidence="2 3" key="1">
    <citation type="submission" date="2015-06" db="EMBL/GenBank/DDBJ databases">
        <title>Survival trade-offs in plant roots during colonization by closely related pathogenic and mutualistic fungi.</title>
        <authorList>
            <person name="Hacquard S."/>
            <person name="Kracher B."/>
            <person name="Hiruma K."/>
            <person name="Weinman A."/>
            <person name="Muench P."/>
            <person name="Garrido Oter R."/>
            <person name="Ver Loren van Themaat E."/>
            <person name="Dallerey J.-F."/>
            <person name="Damm U."/>
            <person name="Henrissat B."/>
            <person name="Lespinet O."/>
            <person name="Thon M."/>
            <person name="Kemen E."/>
            <person name="McHardy A.C."/>
            <person name="Schulze-Lefert P."/>
            <person name="O'Connell R.J."/>
        </authorList>
    </citation>
    <scope>NUCLEOTIDE SEQUENCE [LARGE SCALE GENOMIC DNA]</scope>
    <source>
        <strain evidence="2 3">0861</strain>
    </source>
</reference>
<feature type="compositionally biased region" description="Low complexity" evidence="1">
    <location>
        <begin position="308"/>
        <end position="317"/>
    </location>
</feature>
<protein>
    <submittedName>
        <fullName evidence="2">Uncharacterized protein</fullName>
    </submittedName>
</protein>
<evidence type="ECO:0000313" key="2">
    <source>
        <dbReference type="EMBL" id="KZL67303.1"/>
    </source>
</evidence>
<feature type="region of interest" description="Disordered" evidence="1">
    <location>
        <begin position="300"/>
        <end position="320"/>
    </location>
</feature>
<dbReference type="EMBL" id="LFIV01000148">
    <property type="protein sequence ID" value="KZL67303.1"/>
    <property type="molecule type" value="Genomic_DNA"/>
</dbReference>
<proteinExistence type="predicted"/>
<feature type="region of interest" description="Disordered" evidence="1">
    <location>
        <begin position="387"/>
        <end position="410"/>
    </location>
</feature>